<accession>A0A1C7NRB0</accession>
<protein>
    <submittedName>
        <fullName evidence="1">Uncharacterized protein</fullName>
    </submittedName>
</protein>
<dbReference type="Proteomes" id="UP000093000">
    <property type="component" value="Unassembled WGS sequence"/>
</dbReference>
<keyword evidence="2" id="KW-1185">Reference proteome</keyword>
<dbReference type="EMBL" id="LUGH01000010">
    <property type="protein sequence ID" value="OBZ91500.1"/>
    <property type="molecule type" value="Genomic_DNA"/>
</dbReference>
<comment type="caution">
    <text evidence="1">The sequence shown here is derived from an EMBL/GenBank/DDBJ whole genome shotgun (WGS) entry which is preliminary data.</text>
</comment>
<dbReference type="InParanoid" id="A0A1C7NRB0"/>
<dbReference type="AlphaFoldDB" id="A0A1C7NRB0"/>
<name>A0A1C7NRB0_9FUNG</name>
<sequence>MVENNLNELVNTYQALRQIPGQVGGGEYDERVDSLDGEKYQVMKALGEQLGTADTPAANILSKLGKPDELVPTLDNGDASVQTMPGPMIPSEGAASQPPFYFVYNLRPKKDYLYFKIDPVKEVVISSGWHRSSE</sequence>
<gene>
    <name evidence="1" type="ORF">A0J61_00448</name>
</gene>
<dbReference type="OrthoDB" id="5580129at2759"/>
<organism evidence="1 2">
    <name type="scientific">Choanephora cucurbitarum</name>
    <dbReference type="NCBI Taxonomy" id="101091"/>
    <lineage>
        <taxon>Eukaryota</taxon>
        <taxon>Fungi</taxon>
        <taxon>Fungi incertae sedis</taxon>
        <taxon>Mucoromycota</taxon>
        <taxon>Mucoromycotina</taxon>
        <taxon>Mucoromycetes</taxon>
        <taxon>Mucorales</taxon>
        <taxon>Mucorineae</taxon>
        <taxon>Choanephoraceae</taxon>
        <taxon>Choanephoroideae</taxon>
        <taxon>Choanephora</taxon>
    </lineage>
</organism>
<reference evidence="1 2" key="1">
    <citation type="submission" date="2016-03" db="EMBL/GenBank/DDBJ databases">
        <title>Choanephora cucurbitarum.</title>
        <authorList>
            <person name="Min B."/>
            <person name="Park H."/>
            <person name="Park J.-H."/>
            <person name="Shin H.-D."/>
            <person name="Choi I.-G."/>
        </authorList>
    </citation>
    <scope>NUCLEOTIDE SEQUENCE [LARGE SCALE GENOMIC DNA]</scope>
    <source>
        <strain evidence="1 2">KUS-F28377</strain>
    </source>
</reference>
<evidence type="ECO:0000313" key="1">
    <source>
        <dbReference type="EMBL" id="OBZ91500.1"/>
    </source>
</evidence>
<evidence type="ECO:0000313" key="2">
    <source>
        <dbReference type="Proteomes" id="UP000093000"/>
    </source>
</evidence>
<proteinExistence type="predicted"/>